<dbReference type="SUPFAM" id="SSF103473">
    <property type="entry name" value="MFS general substrate transporter"/>
    <property type="match status" value="1"/>
</dbReference>
<feature type="transmembrane region" description="Helical" evidence="6">
    <location>
        <begin position="153"/>
        <end position="175"/>
    </location>
</feature>
<dbReference type="CDD" id="cd17321">
    <property type="entry name" value="MFS_MMR_MDR_like"/>
    <property type="match status" value="1"/>
</dbReference>
<accession>A0A917G3X4</accession>
<feature type="transmembrane region" description="Helical" evidence="6">
    <location>
        <begin position="320"/>
        <end position="341"/>
    </location>
</feature>
<dbReference type="InterPro" id="IPR020846">
    <property type="entry name" value="MFS_dom"/>
</dbReference>
<comment type="caution">
    <text evidence="8">The sequence shown here is derived from an EMBL/GenBank/DDBJ whole genome shotgun (WGS) entry which is preliminary data.</text>
</comment>
<dbReference type="GO" id="GO:0005886">
    <property type="term" value="C:plasma membrane"/>
    <property type="evidence" value="ECO:0007669"/>
    <property type="project" value="UniProtKB-SubCell"/>
</dbReference>
<dbReference type="PANTHER" id="PTHR42718">
    <property type="entry name" value="MAJOR FACILITATOR SUPERFAMILY MULTIDRUG TRANSPORTER MFSC"/>
    <property type="match status" value="1"/>
</dbReference>
<dbReference type="PANTHER" id="PTHR42718:SF48">
    <property type="entry name" value="CONSERVED TWO-DOMAIN MEMBRANE PROTEIN-RELATED"/>
    <property type="match status" value="1"/>
</dbReference>
<keyword evidence="9" id="KW-1185">Reference proteome</keyword>
<organism evidence="8 9">
    <name type="scientific">Rhodococcoides trifolii</name>
    <dbReference type="NCBI Taxonomy" id="908250"/>
    <lineage>
        <taxon>Bacteria</taxon>
        <taxon>Bacillati</taxon>
        <taxon>Actinomycetota</taxon>
        <taxon>Actinomycetes</taxon>
        <taxon>Mycobacteriales</taxon>
        <taxon>Nocardiaceae</taxon>
        <taxon>Rhodococcoides</taxon>
    </lineage>
</organism>
<feature type="transmembrane region" description="Helical" evidence="6">
    <location>
        <begin position="91"/>
        <end position="114"/>
    </location>
</feature>
<feature type="transmembrane region" description="Helical" evidence="6">
    <location>
        <begin position="394"/>
        <end position="414"/>
    </location>
</feature>
<feature type="region of interest" description="Disordered" evidence="5">
    <location>
        <begin position="465"/>
        <end position="486"/>
    </location>
</feature>
<dbReference type="InterPro" id="IPR005829">
    <property type="entry name" value="Sugar_transporter_CS"/>
</dbReference>
<feature type="transmembrane region" description="Helical" evidence="6">
    <location>
        <begin position="434"/>
        <end position="458"/>
    </location>
</feature>
<feature type="transmembrane region" description="Helical" evidence="6">
    <location>
        <begin position="257"/>
        <end position="279"/>
    </location>
</feature>
<evidence type="ECO:0000256" key="4">
    <source>
        <dbReference type="ARBA" id="ARBA00023136"/>
    </source>
</evidence>
<evidence type="ECO:0000256" key="6">
    <source>
        <dbReference type="SAM" id="Phobius"/>
    </source>
</evidence>
<dbReference type="EMBL" id="BMCU01000004">
    <property type="protein sequence ID" value="GGG21202.1"/>
    <property type="molecule type" value="Genomic_DNA"/>
</dbReference>
<evidence type="ECO:0000256" key="5">
    <source>
        <dbReference type="SAM" id="MobiDB-lite"/>
    </source>
</evidence>
<feature type="transmembrane region" description="Helical" evidence="6">
    <location>
        <begin position="347"/>
        <end position="373"/>
    </location>
</feature>
<dbReference type="InterPro" id="IPR011701">
    <property type="entry name" value="MFS"/>
</dbReference>
<proteinExistence type="predicted"/>
<evidence type="ECO:0000256" key="1">
    <source>
        <dbReference type="ARBA" id="ARBA00004651"/>
    </source>
</evidence>
<evidence type="ECO:0000259" key="7">
    <source>
        <dbReference type="PROSITE" id="PS50850"/>
    </source>
</evidence>
<dbReference type="InterPro" id="IPR036259">
    <property type="entry name" value="MFS_trans_sf"/>
</dbReference>
<evidence type="ECO:0000256" key="3">
    <source>
        <dbReference type="ARBA" id="ARBA00022989"/>
    </source>
</evidence>
<name>A0A917G3X4_9NOCA</name>
<evidence type="ECO:0000313" key="8">
    <source>
        <dbReference type="EMBL" id="GGG21202.1"/>
    </source>
</evidence>
<gene>
    <name evidence="8" type="ORF">GCM10007304_38800</name>
</gene>
<evidence type="ECO:0000256" key="2">
    <source>
        <dbReference type="ARBA" id="ARBA00022692"/>
    </source>
</evidence>
<dbReference type="Proteomes" id="UP000654257">
    <property type="component" value="Unassembled WGS sequence"/>
</dbReference>
<feature type="transmembrane region" description="Helical" evidence="6">
    <location>
        <begin position="187"/>
        <end position="204"/>
    </location>
</feature>
<reference evidence="8" key="1">
    <citation type="journal article" date="2014" name="Int. J. Syst. Evol. Microbiol.">
        <title>Complete genome sequence of Corynebacterium casei LMG S-19264T (=DSM 44701T), isolated from a smear-ripened cheese.</title>
        <authorList>
            <consortium name="US DOE Joint Genome Institute (JGI-PGF)"/>
            <person name="Walter F."/>
            <person name="Albersmeier A."/>
            <person name="Kalinowski J."/>
            <person name="Ruckert C."/>
        </authorList>
    </citation>
    <scope>NUCLEOTIDE SEQUENCE</scope>
    <source>
        <strain evidence="8">CCM 7905</strain>
    </source>
</reference>
<keyword evidence="4 6" id="KW-0472">Membrane</keyword>
<feature type="transmembrane region" description="Helical" evidence="6">
    <location>
        <begin position="42"/>
        <end position="59"/>
    </location>
</feature>
<reference evidence="8" key="2">
    <citation type="submission" date="2020-09" db="EMBL/GenBank/DDBJ databases">
        <authorList>
            <person name="Sun Q."/>
            <person name="Sedlacek I."/>
        </authorList>
    </citation>
    <scope>NUCLEOTIDE SEQUENCE</scope>
    <source>
        <strain evidence="8">CCM 7905</strain>
    </source>
</reference>
<feature type="domain" description="Major facilitator superfamily (MFS) profile" evidence="7">
    <location>
        <begin position="1"/>
        <end position="455"/>
    </location>
</feature>
<feature type="transmembrane region" description="Helical" evidence="6">
    <location>
        <begin position="291"/>
        <end position="313"/>
    </location>
</feature>
<comment type="subcellular location">
    <subcellularLocation>
        <location evidence="1">Cell membrane</location>
        <topology evidence="1">Multi-pass membrane protein</topology>
    </subcellularLocation>
</comment>
<feature type="transmembrane region" description="Helical" evidence="6">
    <location>
        <begin position="216"/>
        <end position="236"/>
    </location>
</feature>
<dbReference type="AlphaFoldDB" id="A0A917G3X4"/>
<keyword evidence="2 6" id="KW-0812">Transmembrane</keyword>
<sequence>MLSVTGLGMAITFVSVSMLPVALPEMSTGLNASAAQTDWFMLAYLLTAAALILVLGKLADIVGRRPVYLAGLTLLTISAALITVVDDPAVVIALRVVQGIGAAAVITNTTALLVEAFAPQKLAVAIGLNITIMSLAISIGPLLGGVLTETVGWRGVFAVIVPLGVVGTAWAAVTLRGTTRSGTARSVDYAGAVLSVLILGALVYGVDRGGDDGFTAWQSAVPLAFAVVALPLFWRWEKRVDDPVVDPTLLTDRFRGNAYAASFLVTMAEGAVAVTMSLYLQGIEGRSPIDAGLQITALAVGTTVMSPIAGRLATRVEARVLTTVSTLGTATVLGLLALHIAGPASGIPLVVLLFGVGLSGGIFKTANAAAINVGVPPNRSGMANGLRVSLDNTAVTVSTALALLLAVVALPPALREMVYSGNAQQLSGDGVSSLTTGFVVAVGAMSVAALLATVPAILRGATPTDTQFDRATDTSTTHTFTTGSRA</sequence>
<evidence type="ECO:0000313" key="9">
    <source>
        <dbReference type="Proteomes" id="UP000654257"/>
    </source>
</evidence>
<dbReference type="Gene3D" id="1.20.1250.20">
    <property type="entry name" value="MFS general substrate transporter like domains"/>
    <property type="match status" value="1"/>
</dbReference>
<dbReference type="GO" id="GO:0022857">
    <property type="term" value="F:transmembrane transporter activity"/>
    <property type="evidence" value="ECO:0007669"/>
    <property type="project" value="InterPro"/>
</dbReference>
<feature type="transmembrane region" description="Helical" evidence="6">
    <location>
        <begin position="66"/>
        <end position="85"/>
    </location>
</feature>
<dbReference type="Gene3D" id="1.20.1720.10">
    <property type="entry name" value="Multidrug resistance protein D"/>
    <property type="match status" value="1"/>
</dbReference>
<protein>
    <submittedName>
        <fullName evidence="8">MFS transporter</fullName>
    </submittedName>
</protein>
<dbReference type="PROSITE" id="PS00216">
    <property type="entry name" value="SUGAR_TRANSPORT_1"/>
    <property type="match status" value="1"/>
</dbReference>
<feature type="compositionally biased region" description="Low complexity" evidence="5">
    <location>
        <begin position="473"/>
        <end position="486"/>
    </location>
</feature>
<keyword evidence="3 6" id="KW-1133">Transmembrane helix</keyword>
<dbReference type="Pfam" id="PF07690">
    <property type="entry name" value="MFS_1"/>
    <property type="match status" value="2"/>
</dbReference>
<feature type="transmembrane region" description="Helical" evidence="6">
    <location>
        <begin position="126"/>
        <end position="147"/>
    </location>
</feature>
<dbReference type="PROSITE" id="PS50850">
    <property type="entry name" value="MFS"/>
    <property type="match status" value="1"/>
</dbReference>